<keyword evidence="1" id="KW-0812">Transmembrane</keyword>
<keyword evidence="1" id="KW-0472">Membrane</keyword>
<evidence type="ECO:0000256" key="1">
    <source>
        <dbReference type="SAM" id="Phobius"/>
    </source>
</evidence>
<gene>
    <name evidence="2" type="ordered locus">MCJ_002280</name>
</gene>
<dbReference type="KEGG" id="mco:MCJ_002280"/>
<dbReference type="HOGENOM" id="CLU_2634268_0_0_14"/>
<dbReference type="Proteomes" id="UP000001491">
    <property type="component" value="Chromosome"/>
</dbReference>
<proteinExistence type="predicted"/>
<dbReference type="AlphaFoldDB" id="C5J627"/>
<organism evidence="2 3">
    <name type="scientific">Mesomycoplasma conjunctivae (strain ATCC 25834 / NCTC 10147 / HRC/581)</name>
    <name type="common">Mycoplasma conjunctivae</name>
    <dbReference type="NCBI Taxonomy" id="572263"/>
    <lineage>
        <taxon>Bacteria</taxon>
        <taxon>Bacillati</taxon>
        <taxon>Mycoplasmatota</taxon>
        <taxon>Mycoplasmoidales</taxon>
        <taxon>Metamycoplasmataceae</taxon>
        <taxon>Mesomycoplasma</taxon>
    </lineage>
</organism>
<keyword evidence="3" id="KW-1185">Reference proteome</keyword>
<evidence type="ECO:0000313" key="3">
    <source>
        <dbReference type="Proteomes" id="UP000001491"/>
    </source>
</evidence>
<keyword evidence="1" id="KW-1133">Transmembrane helix</keyword>
<evidence type="ECO:0000313" key="2">
    <source>
        <dbReference type="EMBL" id="CAT04919.1"/>
    </source>
</evidence>
<feature type="transmembrane region" description="Helical" evidence="1">
    <location>
        <begin position="50"/>
        <end position="75"/>
    </location>
</feature>
<reference evidence="3" key="1">
    <citation type="journal article" date="2009" name="BMC Bioinformatics">
        <title>The Mycoplasma conjunctivae genome sequencing, annotation and analysis.</title>
        <authorList>
            <person name="Calderon-Copete S.P."/>
            <person name="Wigger G."/>
            <person name="Wunderlin C."/>
            <person name="Schmidheini T."/>
            <person name="Frey J."/>
            <person name="Quail M.A."/>
            <person name="Falquet L."/>
        </authorList>
    </citation>
    <scope>NUCLEOTIDE SEQUENCE [LARGE SCALE GENOMIC DNA]</scope>
    <source>
        <strain evidence="3">ATCC 25834 / NCTC 10147 / HRC/581</strain>
    </source>
</reference>
<feature type="transmembrane region" description="Helical" evidence="1">
    <location>
        <begin position="22"/>
        <end position="41"/>
    </location>
</feature>
<dbReference type="EMBL" id="FM864216">
    <property type="protein sequence ID" value="CAT04919.1"/>
    <property type="molecule type" value="Genomic_DNA"/>
</dbReference>
<name>C5J627_MESCH</name>
<protein>
    <submittedName>
        <fullName evidence="2">Uncharacterized protein</fullName>
    </submittedName>
</protein>
<accession>C5J627</accession>
<sequence length="77" mass="9176">MSTISKIEKFINLKIPSDIPKIPFISGVLYLRLFYYLVLLLNSDKNKKKYYFLFITLVIISYSNLYFTLIFSLFFSN</sequence>